<feature type="transmembrane region" description="Helical" evidence="1">
    <location>
        <begin position="117"/>
        <end position="135"/>
    </location>
</feature>
<sequence>MKFLVLVVFLVGFACVSGKEEEEEVSLQDLEHDEASSRKVEDAARSTLDPMLAIGNVVNALAGAGGTGTGDDGLGALLSSLLVKPVVGTAVLKPVAEGLLASVVTGIAGFLQGLAELANGILSIVGLVLLIIFLIDGGDFGSLLGVGRSMAVWPTLPEFDFDFVNNPVVDTVSEMFFKAMEKYD</sequence>
<name>A0AAV2PWS8_MEGNR</name>
<proteinExistence type="predicted"/>
<accession>A0AAV2PWS8</accession>
<comment type="caution">
    <text evidence="3">The sequence shown here is derived from an EMBL/GenBank/DDBJ whole genome shotgun (WGS) entry which is preliminary data.</text>
</comment>
<evidence type="ECO:0000313" key="3">
    <source>
        <dbReference type="EMBL" id="CAL4065490.1"/>
    </source>
</evidence>
<keyword evidence="1" id="KW-1133">Transmembrane helix</keyword>
<evidence type="ECO:0000256" key="1">
    <source>
        <dbReference type="SAM" id="Phobius"/>
    </source>
</evidence>
<feature type="chain" id="PRO_5043909628" evidence="2">
    <location>
        <begin position="19"/>
        <end position="184"/>
    </location>
</feature>
<feature type="signal peptide" evidence="2">
    <location>
        <begin position="1"/>
        <end position="18"/>
    </location>
</feature>
<evidence type="ECO:0000313" key="4">
    <source>
        <dbReference type="Proteomes" id="UP001497623"/>
    </source>
</evidence>
<keyword evidence="2" id="KW-0732">Signal</keyword>
<dbReference type="EMBL" id="CAXKWB010001792">
    <property type="protein sequence ID" value="CAL4065490.1"/>
    <property type="molecule type" value="Genomic_DNA"/>
</dbReference>
<evidence type="ECO:0000256" key="2">
    <source>
        <dbReference type="SAM" id="SignalP"/>
    </source>
</evidence>
<reference evidence="3 4" key="1">
    <citation type="submission" date="2024-05" db="EMBL/GenBank/DDBJ databases">
        <authorList>
            <person name="Wallberg A."/>
        </authorList>
    </citation>
    <scope>NUCLEOTIDE SEQUENCE [LARGE SCALE GENOMIC DNA]</scope>
</reference>
<dbReference type="Proteomes" id="UP001497623">
    <property type="component" value="Unassembled WGS sequence"/>
</dbReference>
<organism evidence="3 4">
    <name type="scientific">Meganyctiphanes norvegica</name>
    <name type="common">Northern krill</name>
    <name type="synonym">Thysanopoda norvegica</name>
    <dbReference type="NCBI Taxonomy" id="48144"/>
    <lineage>
        <taxon>Eukaryota</taxon>
        <taxon>Metazoa</taxon>
        <taxon>Ecdysozoa</taxon>
        <taxon>Arthropoda</taxon>
        <taxon>Crustacea</taxon>
        <taxon>Multicrustacea</taxon>
        <taxon>Malacostraca</taxon>
        <taxon>Eumalacostraca</taxon>
        <taxon>Eucarida</taxon>
        <taxon>Euphausiacea</taxon>
        <taxon>Euphausiidae</taxon>
        <taxon>Meganyctiphanes</taxon>
    </lineage>
</organism>
<dbReference type="PROSITE" id="PS51257">
    <property type="entry name" value="PROKAR_LIPOPROTEIN"/>
    <property type="match status" value="1"/>
</dbReference>
<keyword evidence="4" id="KW-1185">Reference proteome</keyword>
<gene>
    <name evidence="3" type="ORF">MNOR_LOCUS4818</name>
</gene>
<protein>
    <submittedName>
        <fullName evidence="3">Uncharacterized protein</fullName>
    </submittedName>
</protein>
<dbReference type="AlphaFoldDB" id="A0AAV2PWS8"/>
<keyword evidence="1" id="KW-0472">Membrane</keyword>
<keyword evidence="1" id="KW-0812">Transmembrane</keyword>